<dbReference type="Proteomes" id="UP001500121">
    <property type="component" value="Unassembled WGS sequence"/>
</dbReference>
<name>A0ABP8YSB5_9MICO</name>
<organism evidence="7 8">
    <name type="scientific">Amnibacterium soli</name>
    <dbReference type="NCBI Taxonomy" id="1282736"/>
    <lineage>
        <taxon>Bacteria</taxon>
        <taxon>Bacillati</taxon>
        <taxon>Actinomycetota</taxon>
        <taxon>Actinomycetes</taxon>
        <taxon>Micrococcales</taxon>
        <taxon>Microbacteriaceae</taxon>
        <taxon>Amnibacterium</taxon>
    </lineage>
</organism>
<evidence type="ECO:0000256" key="2">
    <source>
        <dbReference type="ARBA" id="ARBA00007524"/>
    </source>
</evidence>
<evidence type="ECO:0000256" key="6">
    <source>
        <dbReference type="SAM" id="Phobius"/>
    </source>
</evidence>
<dbReference type="Pfam" id="PF03073">
    <property type="entry name" value="TspO_MBR"/>
    <property type="match status" value="1"/>
</dbReference>
<evidence type="ECO:0008006" key="9">
    <source>
        <dbReference type="Google" id="ProtNLM"/>
    </source>
</evidence>
<feature type="transmembrane region" description="Helical" evidence="6">
    <location>
        <begin position="88"/>
        <end position="110"/>
    </location>
</feature>
<dbReference type="PANTHER" id="PTHR10057">
    <property type="entry name" value="PERIPHERAL-TYPE BENZODIAZEPINE RECEPTOR"/>
    <property type="match status" value="1"/>
</dbReference>
<protein>
    <recommendedName>
        <fullName evidence="9">Tryptophan-rich sensory protein</fullName>
    </recommendedName>
</protein>
<keyword evidence="3 6" id="KW-0812">Transmembrane</keyword>
<feature type="transmembrane region" description="Helical" evidence="6">
    <location>
        <begin position="60"/>
        <end position="81"/>
    </location>
</feature>
<keyword evidence="5 6" id="KW-0472">Membrane</keyword>
<evidence type="ECO:0000256" key="5">
    <source>
        <dbReference type="ARBA" id="ARBA00023136"/>
    </source>
</evidence>
<dbReference type="PIRSF" id="PIRSF005859">
    <property type="entry name" value="PBR"/>
    <property type="match status" value="1"/>
</dbReference>
<sequence>MRRTGPARPRRRVTARDLGVLGLFVLIAAAVAAFGSVVAVTQVDGWYASAPHVTWTPPNWAFGAVWSVLYLLIAVSGWLLWLRRARGALVLFVAQLAVNSLWTPVFFGAYPLIGTAALWIGVAIIVLLDLLVVATIATAWPVSRWSAVLLLPYLAWILYASTLNWGDAVIISLG</sequence>
<comment type="caution">
    <text evidence="7">The sequence shown here is derived from an EMBL/GenBank/DDBJ whole genome shotgun (WGS) entry which is preliminary data.</text>
</comment>
<dbReference type="PANTHER" id="PTHR10057:SF0">
    <property type="entry name" value="TRANSLOCATOR PROTEIN"/>
    <property type="match status" value="1"/>
</dbReference>
<comment type="similarity">
    <text evidence="2">Belongs to the TspO/BZRP family.</text>
</comment>
<evidence type="ECO:0000313" key="8">
    <source>
        <dbReference type="Proteomes" id="UP001500121"/>
    </source>
</evidence>
<dbReference type="Gene3D" id="1.20.1260.100">
    <property type="entry name" value="TspO/MBR protein"/>
    <property type="match status" value="1"/>
</dbReference>
<evidence type="ECO:0000256" key="4">
    <source>
        <dbReference type="ARBA" id="ARBA00022989"/>
    </source>
</evidence>
<feature type="transmembrane region" description="Helical" evidence="6">
    <location>
        <begin position="20"/>
        <end position="40"/>
    </location>
</feature>
<gene>
    <name evidence="7" type="ORF">GCM10025783_06130</name>
</gene>
<dbReference type="InterPro" id="IPR004307">
    <property type="entry name" value="TspO_MBR"/>
</dbReference>
<dbReference type="CDD" id="cd15904">
    <property type="entry name" value="TSPO_MBR"/>
    <property type="match status" value="1"/>
</dbReference>
<keyword evidence="8" id="KW-1185">Reference proteome</keyword>
<evidence type="ECO:0000256" key="1">
    <source>
        <dbReference type="ARBA" id="ARBA00004141"/>
    </source>
</evidence>
<dbReference type="EMBL" id="BAABLP010000001">
    <property type="protein sequence ID" value="GAA4738323.1"/>
    <property type="molecule type" value="Genomic_DNA"/>
</dbReference>
<dbReference type="InterPro" id="IPR038330">
    <property type="entry name" value="TspO/MBR-related_sf"/>
</dbReference>
<accession>A0ABP8YSB5</accession>
<evidence type="ECO:0000256" key="3">
    <source>
        <dbReference type="ARBA" id="ARBA00022692"/>
    </source>
</evidence>
<comment type="subcellular location">
    <subcellularLocation>
        <location evidence="1">Membrane</location>
        <topology evidence="1">Multi-pass membrane protein</topology>
    </subcellularLocation>
</comment>
<dbReference type="RefSeq" id="WP_345479466.1">
    <property type="nucleotide sequence ID" value="NZ_BAABLP010000001.1"/>
</dbReference>
<feature type="transmembrane region" description="Helical" evidence="6">
    <location>
        <begin position="116"/>
        <end position="140"/>
    </location>
</feature>
<keyword evidence="4 6" id="KW-1133">Transmembrane helix</keyword>
<feature type="transmembrane region" description="Helical" evidence="6">
    <location>
        <begin position="147"/>
        <end position="166"/>
    </location>
</feature>
<evidence type="ECO:0000313" key="7">
    <source>
        <dbReference type="EMBL" id="GAA4738323.1"/>
    </source>
</evidence>
<proteinExistence type="inferred from homology"/>
<reference evidence="8" key="1">
    <citation type="journal article" date="2019" name="Int. J. Syst. Evol. Microbiol.">
        <title>The Global Catalogue of Microorganisms (GCM) 10K type strain sequencing project: providing services to taxonomists for standard genome sequencing and annotation.</title>
        <authorList>
            <consortium name="The Broad Institute Genomics Platform"/>
            <consortium name="The Broad Institute Genome Sequencing Center for Infectious Disease"/>
            <person name="Wu L."/>
            <person name="Ma J."/>
        </authorList>
    </citation>
    <scope>NUCLEOTIDE SEQUENCE [LARGE SCALE GENOMIC DNA]</scope>
    <source>
        <strain evidence="8">JCM 19015</strain>
    </source>
</reference>